<dbReference type="PANTHER" id="PTHR43852:SF3">
    <property type="entry name" value="NUCLEOTIDYLTRANSFERASE"/>
    <property type="match status" value="1"/>
</dbReference>
<dbReference type="EMBL" id="PEXQ01000014">
    <property type="protein sequence ID" value="PIU16383.1"/>
    <property type="molecule type" value="Genomic_DNA"/>
</dbReference>
<dbReference type="Gene3D" id="3.30.460.10">
    <property type="entry name" value="Beta Polymerase, domain 2"/>
    <property type="match status" value="1"/>
</dbReference>
<dbReference type="PANTHER" id="PTHR43852">
    <property type="entry name" value="NUCLEOTIDYLTRANSFERASE"/>
    <property type="match status" value="1"/>
</dbReference>
<sequence>MNLKINKKEIKKIAQKYNLAMVLLFGSQARGRVKPDSDIDIAYSTQNPLSIKEKLDLNNDLGNFFRKDNVDQIDIKSANPLLLYEISRNSKLLFGKEIDYIKFKTRAFRIFIDSESLFKLEESLIKKRQKLLGDMIYAK</sequence>
<dbReference type="CDD" id="cd05403">
    <property type="entry name" value="NT_KNTase_like"/>
    <property type="match status" value="1"/>
</dbReference>
<dbReference type="InterPro" id="IPR052930">
    <property type="entry name" value="TA_antitoxin_MntA"/>
</dbReference>
<evidence type="ECO:0000313" key="3">
    <source>
        <dbReference type="Proteomes" id="UP000229784"/>
    </source>
</evidence>
<dbReference type="Proteomes" id="UP000229784">
    <property type="component" value="Unassembled WGS sequence"/>
</dbReference>
<dbReference type="NCBIfam" id="NF047752">
    <property type="entry name" value="MntA_antitoxin"/>
    <property type="match status" value="1"/>
</dbReference>
<accession>A0A2M6XV54</accession>
<dbReference type="AlphaFoldDB" id="A0A2M6XV54"/>
<proteinExistence type="predicted"/>
<reference evidence="3" key="1">
    <citation type="submission" date="2017-09" db="EMBL/GenBank/DDBJ databases">
        <title>Depth-based differentiation of microbial function through sediment-hosted aquifers and enrichment of novel symbionts in the deep terrestrial subsurface.</title>
        <authorList>
            <person name="Probst A.J."/>
            <person name="Ladd B."/>
            <person name="Jarett J.K."/>
            <person name="Geller-Mcgrath D.E."/>
            <person name="Sieber C.M.K."/>
            <person name="Emerson J.B."/>
            <person name="Anantharaman K."/>
            <person name="Thomas B.C."/>
            <person name="Malmstrom R."/>
            <person name="Stieglmeier M."/>
            <person name="Klingl A."/>
            <person name="Woyke T."/>
            <person name="Ryan C.M."/>
            <person name="Banfield J.F."/>
        </authorList>
    </citation>
    <scope>NUCLEOTIDE SEQUENCE [LARGE SCALE GENOMIC DNA]</scope>
</reference>
<dbReference type="Pfam" id="PF18765">
    <property type="entry name" value="Polbeta"/>
    <property type="match status" value="1"/>
</dbReference>
<dbReference type="SUPFAM" id="SSF81301">
    <property type="entry name" value="Nucleotidyltransferase"/>
    <property type="match status" value="1"/>
</dbReference>
<organism evidence="2 3">
    <name type="scientific">bacterium (Candidatus Gribaldobacteria) CG08_land_8_20_14_0_20_39_15</name>
    <dbReference type="NCBI Taxonomy" id="2014273"/>
    <lineage>
        <taxon>Bacteria</taxon>
        <taxon>Candidatus Gribaldobacteria</taxon>
    </lineage>
</organism>
<gene>
    <name evidence="2" type="ORF">COT20_00435</name>
</gene>
<evidence type="ECO:0000313" key="2">
    <source>
        <dbReference type="EMBL" id="PIU16383.1"/>
    </source>
</evidence>
<dbReference type="InterPro" id="IPR041633">
    <property type="entry name" value="Polbeta"/>
</dbReference>
<protein>
    <recommendedName>
        <fullName evidence="1">Polymerase beta nucleotidyltransferase domain-containing protein</fullName>
    </recommendedName>
</protein>
<dbReference type="InterPro" id="IPR043519">
    <property type="entry name" value="NT_sf"/>
</dbReference>
<feature type="domain" description="Polymerase beta nucleotidyltransferase" evidence="1">
    <location>
        <begin position="8"/>
        <end position="97"/>
    </location>
</feature>
<name>A0A2M6XV54_9BACT</name>
<comment type="caution">
    <text evidence="2">The sequence shown here is derived from an EMBL/GenBank/DDBJ whole genome shotgun (WGS) entry which is preliminary data.</text>
</comment>
<evidence type="ECO:0000259" key="1">
    <source>
        <dbReference type="Pfam" id="PF18765"/>
    </source>
</evidence>